<dbReference type="OrthoDB" id="45683at2"/>
<keyword evidence="6" id="KW-0418">Kinase</keyword>
<dbReference type="PANTHER" id="PTHR43065">
    <property type="entry name" value="SENSOR HISTIDINE KINASE"/>
    <property type="match status" value="1"/>
</dbReference>
<dbReference type="SMART" id="SM00388">
    <property type="entry name" value="HisKA"/>
    <property type="match status" value="1"/>
</dbReference>
<gene>
    <name evidence="12" type="ORF">DSCA_29230</name>
</gene>
<accession>A0A5K7YKE1</accession>
<evidence type="ECO:0000256" key="1">
    <source>
        <dbReference type="ARBA" id="ARBA00000085"/>
    </source>
</evidence>
<feature type="modified residue" description="4-aspartylphosphate" evidence="9">
    <location>
        <position position="730"/>
    </location>
</feature>
<evidence type="ECO:0000256" key="4">
    <source>
        <dbReference type="ARBA" id="ARBA00022679"/>
    </source>
</evidence>
<dbReference type="PANTHER" id="PTHR43065:SF46">
    <property type="entry name" value="C4-DICARBOXYLATE TRANSPORT SENSOR PROTEIN DCTB"/>
    <property type="match status" value="1"/>
</dbReference>
<keyword evidence="8" id="KW-0902">Two-component regulatory system</keyword>
<dbReference type="PROSITE" id="PS51257">
    <property type="entry name" value="PROKAR_LIPOPROTEIN"/>
    <property type="match status" value="1"/>
</dbReference>
<dbReference type="GO" id="GO:0005524">
    <property type="term" value="F:ATP binding"/>
    <property type="evidence" value="ECO:0007669"/>
    <property type="project" value="UniProtKB-KW"/>
</dbReference>
<dbReference type="GO" id="GO:0000155">
    <property type="term" value="F:phosphorelay sensor kinase activity"/>
    <property type="evidence" value="ECO:0007669"/>
    <property type="project" value="InterPro"/>
</dbReference>
<evidence type="ECO:0000256" key="3">
    <source>
        <dbReference type="ARBA" id="ARBA00022553"/>
    </source>
</evidence>
<dbReference type="SUPFAM" id="SSF55874">
    <property type="entry name" value="ATPase domain of HSP90 chaperone/DNA topoisomerase II/histidine kinase"/>
    <property type="match status" value="1"/>
</dbReference>
<feature type="domain" description="Histidine kinase" evidence="10">
    <location>
        <begin position="432"/>
        <end position="659"/>
    </location>
</feature>
<keyword evidence="13" id="KW-1185">Reference proteome</keyword>
<dbReference type="SMART" id="SM00448">
    <property type="entry name" value="REC"/>
    <property type="match status" value="1"/>
</dbReference>
<evidence type="ECO:0000313" key="13">
    <source>
        <dbReference type="Proteomes" id="UP000427906"/>
    </source>
</evidence>
<dbReference type="InterPro" id="IPR005467">
    <property type="entry name" value="His_kinase_dom"/>
</dbReference>
<dbReference type="KEGG" id="dalk:DSCA_29230"/>
<dbReference type="InterPro" id="IPR004358">
    <property type="entry name" value="Sig_transdc_His_kin-like_C"/>
</dbReference>
<comment type="catalytic activity">
    <reaction evidence="1">
        <text>ATP + protein L-histidine = ADP + protein N-phospho-L-histidine.</text>
        <dbReference type="EC" id="2.7.13.3"/>
    </reaction>
</comment>
<organism evidence="12 13">
    <name type="scientific">Desulfosarcina alkanivorans</name>
    <dbReference type="NCBI Taxonomy" id="571177"/>
    <lineage>
        <taxon>Bacteria</taxon>
        <taxon>Pseudomonadati</taxon>
        <taxon>Thermodesulfobacteriota</taxon>
        <taxon>Desulfobacteria</taxon>
        <taxon>Desulfobacterales</taxon>
        <taxon>Desulfosarcinaceae</taxon>
        <taxon>Desulfosarcina</taxon>
    </lineage>
</organism>
<evidence type="ECO:0000313" key="12">
    <source>
        <dbReference type="EMBL" id="BBO68993.1"/>
    </source>
</evidence>
<dbReference type="CDD" id="cd00156">
    <property type="entry name" value="REC"/>
    <property type="match status" value="1"/>
</dbReference>
<dbReference type="Gene3D" id="3.30.565.10">
    <property type="entry name" value="Histidine kinase-like ATPase, C-terminal domain"/>
    <property type="match status" value="1"/>
</dbReference>
<proteinExistence type="predicted"/>
<dbReference type="Proteomes" id="UP000427906">
    <property type="component" value="Chromosome"/>
</dbReference>
<dbReference type="Pfam" id="PF00512">
    <property type="entry name" value="HisKA"/>
    <property type="match status" value="1"/>
</dbReference>
<feature type="domain" description="Response regulatory" evidence="11">
    <location>
        <begin position="681"/>
        <end position="796"/>
    </location>
</feature>
<sequence length="805" mass="90411">MPSRSLKKGLYIFIAAILVQACVMACDVYSRHRIAVSDATLHAIREVERNFLETLAEESHDLPEPAADMPLTRHYRTMAEMIHRGGLELDTAIIERRNQLYRELTTLKQEGRLLHQHLNRMLPSLTSSVRYIHEHHIAYLQNLISRGKLDQDYDTGEGFSRSPVKAAPELDIVKMAVAIQTGMLDIFETFSKLERGFSPAAISVEFQERIQAFYQLVNILEDYSLDAQDGLLVEELLLNGRTFENSFKRFIAIEKSIRRLSADKDRNRHYLLGQIKTAKAHIERAYGHLETQVETLQRLSLLVNAFMLCLLLFFSKRMIKAFRRTLDETGRIQENLSYQIPVRTSDFVEFGTIYNALNSMAGTINSQVVKLEESRDLLEERVQMRTSELSHVNNQLIAEIQDRIEKEKQHRELEAKLSRARKMEAIGTLAGGVAHDLNNILSGIISYPELILMDLPQDHPLRDSVMAIKSSGEKAATIVEDLLTLARRGIATHDPVDLNALVNQFIDSPECANILRHHPAVRMRSRLTPGIGSMMGSPVHLSKTIMNLVSNAAEAMPDGGTIDIVTTLKYIDFTIRGYDDVKEGEYLKLSVGDTGEGIAEEDLERIFEPFFTKKQMGRSGTGLGMAVVWGTVKDHAGYIDVKNRPGSGTTFSLYFPLNRAIPVKDGDAAIPPERYQGRGETVLVVDDVREQREIATRILEKIGYQVACVTSGEMAVAYLQQQPADILLLDMIMPRGIDGLETYRRVAEVAPGQKAVIASGFSESERVAEAQRIGAGPYIKKPYGIEQIGLVIREELDRPAIRKSA</sequence>
<dbReference type="PROSITE" id="PS50109">
    <property type="entry name" value="HIS_KIN"/>
    <property type="match status" value="1"/>
</dbReference>
<dbReference type="CDD" id="cd00082">
    <property type="entry name" value="HisKA"/>
    <property type="match status" value="1"/>
</dbReference>
<dbReference type="Gene3D" id="6.10.340.10">
    <property type="match status" value="1"/>
</dbReference>
<dbReference type="EC" id="2.7.13.3" evidence="2"/>
<reference evidence="12 13" key="1">
    <citation type="submission" date="2019-11" db="EMBL/GenBank/DDBJ databases">
        <title>Comparative genomics of hydrocarbon-degrading Desulfosarcina strains.</title>
        <authorList>
            <person name="Watanabe M."/>
            <person name="Kojima H."/>
            <person name="Fukui M."/>
        </authorList>
    </citation>
    <scope>NUCLEOTIDE SEQUENCE [LARGE SCALE GENOMIC DNA]</scope>
    <source>
        <strain evidence="12 13">PL12</strain>
    </source>
</reference>
<evidence type="ECO:0000256" key="2">
    <source>
        <dbReference type="ARBA" id="ARBA00012438"/>
    </source>
</evidence>
<dbReference type="SUPFAM" id="SSF47384">
    <property type="entry name" value="Homodimeric domain of signal transducing histidine kinase"/>
    <property type="match status" value="1"/>
</dbReference>
<dbReference type="SUPFAM" id="SSF52172">
    <property type="entry name" value="CheY-like"/>
    <property type="match status" value="1"/>
</dbReference>
<evidence type="ECO:0000256" key="9">
    <source>
        <dbReference type="PROSITE-ProRule" id="PRU00169"/>
    </source>
</evidence>
<name>A0A5K7YKE1_9BACT</name>
<dbReference type="Gene3D" id="1.10.287.130">
    <property type="match status" value="1"/>
</dbReference>
<keyword evidence="5" id="KW-0547">Nucleotide-binding</keyword>
<dbReference type="PRINTS" id="PR00344">
    <property type="entry name" value="BCTRLSENSOR"/>
</dbReference>
<evidence type="ECO:0000259" key="11">
    <source>
        <dbReference type="PROSITE" id="PS50110"/>
    </source>
</evidence>
<dbReference type="InterPro" id="IPR036097">
    <property type="entry name" value="HisK_dim/P_sf"/>
</dbReference>
<dbReference type="RefSeq" id="WP_155317078.1">
    <property type="nucleotide sequence ID" value="NZ_AP021874.1"/>
</dbReference>
<evidence type="ECO:0000256" key="6">
    <source>
        <dbReference type="ARBA" id="ARBA00022777"/>
    </source>
</evidence>
<dbReference type="InterPro" id="IPR003661">
    <property type="entry name" value="HisK_dim/P_dom"/>
</dbReference>
<evidence type="ECO:0000256" key="5">
    <source>
        <dbReference type="ARBA" id="ARBA00022741"/>
    </source>
</evidence>
<protein>
    <recommendedName>
        <fullName evidence="2">histidine kinase</fullName>
        <ecNumber evidence="2">2.7.13.3</ecNumber>
    </recommendedName>
</protein>
<dbReference type="Pfam" id="PF00072">
    <property type="entry name" value="Response_reg"/>
    <property type="match status" value="1"/>
</dbReference>
<dbReference type="Pfam" id="PF02518">
    <property type="entry name" value="HATPase_c"/>
    <property type="match status" value="1"/>
</dbReference>
<dbReference type="InterPro" id="IPR001789">
    <property type="entry name" value="Sig_transdc_resp-reg_receiver"/>
</dbReference>
<evidence type="ECO:0000256" key="8">
    <source>
        <dbReference type="ARBA" id="ARBA00023012"/>
    </source>
</evidence>
<dbReference type="AlphaFoldDB" id="A0A5K7YKE1"/>
<dbReference type="InterPro" id="IPR011006">
    <property type="entry name" value="CheY-like_superfamily"/>
</dbReference>
<keyword evidence="7" id="KW-0067">ATP-binding</keyword>
<dbReference type="EMBL" id="AP021874">
    <property type="protein sequence ID" value="BBO68993.1"/>
    <property type="molecule type" value="Genomic_DNA"/>
</dbReference>
<keyword evidence="3 9" id="KW-0597">Phosphoprotein</keyword>
<dbReference type="SMART" id="SM00387">
    <property type="entry name" value="HATPase_c"/>
    <property type="match status" value="1"/>
</dbReference>
<keyword evidence="4" id="KW-0808">Transferase</keyword>
<dbReference type="PROSITE" id="PS50110">
    <property type="entry name" value="RESPONSE_REGULATORY"/>
    <property type="match status" value="1"/>
</dbReference>
<dbReference type="Gene3D" id="3.40.50.2300">
    <property type="match status" value="1"/>
</dbReference>
<evidence type="ECO:0000256" key="7">
    <source>
        <dbReference type="ARBA" id="ARBA00022840"/>
    </source>
</evidence>
<evidence type="ECO:0000259" key="10">
    <source>
        <dbReference type="PROSITE" id="PS50109"/>
    </source>
</evidence>
<dbReference type="InterPro" id="IPR003594">
    <property type="entry name" value="HATPase_dom"/>
</dbReference>
<dbReference type="InterPro" id="IPR036890">
    <property type="entry name" value="HATPase_C_sf"/>
</dbReference>